<dbReference type="Gene3D" id="1.10.1870.10">
    <property type="entry name" value="Domain 3, Saccharopine reductase"/>
    <property type="match status" value="1"/>
</dbReference>
<evidence type="ECO:0000313" key="5">
    <source>
        <dbReference type="EMBL" id="GJN93757.1"/>
    </source>
</evidence>
<comment type="caution">
    <text evidence="5">The sequence shown here is derived from an EMBL/GenBank/DDBJ whole genome shotgun (WGS) entry which is preliminary data.</text>
</comment>
<dbReference type="SUPFAM" id="SSF55347">
    <property type="entry name" value="Glyceraldehyde-3-phosphate dehydrogenase-like, C-terminal domain"/>
    <property type="match status" value="1"/>
</dbReference>
<dbReference type="SUPFAM" id="SSF51735">
    <property type="entry name" value="NAD(P)-binding Rossmann-fold domains"/>
    <property type="match status" value="1"/>
</dbReference>
<feature type="domain" description="Saccharopine dehydrogenase-like C-terminal" evidence="4">
    <location>
        <begin position="339"/>
        <end position="671"/>
    </location>
</feature>
<dbReference type="Pfam" id="PF16653">
    <property type="entry name" value="Sacchrp_dh_C"/>
    <property type="match status" value="1"/>
</dbReference>
<evidence type="ECO:0000259" key="4">
    <source>
        <dbReference type="Pfam" id="PF16653"/>
    </source>
</evidence>
<dbReference type="GO" id="GO:0019878">
    <property type="term" value="P:lysine biosynthetic process via aminoadipic acid"/>
    <property type="evidence" value="ECO:0007669"/>
    <property type="project" value="TreeGrafter"/>
</dbReference>
<dbReference type="InterPro" id="IPR032095">
    <property type="entry name" value="Sacchrp_dh-like_C"/>
</dbReference>
<evidence type="ECO:0000313" key="6">
    <source>
        <dbReference type="Proteomes" id="UP001342314"/>
    </source>
</evidence>
<keyword evidence="6" id="KW-1185">Reference proteome</keyword>
<keyword evidence="2" id="KW-0028">Amino-acid biosynthesis</keyword>
<evidence type="ECO:0000256" key="2">
    <source>
        <dbReference type="ARBA" id="ARBA00023154"/>
    </source>
</evidence>
<evidence type="ECO:0008006" key="7">
    <source>
        <dbReference type="Google" id="ProtNLM"/>
    </source>
</evidence>
<accession>A0AAV5GXJ0</accession>
<dbReference type="InterPro" id="IPR005097">
    <property type="entry name" value="Sacchrp_dh_NADP-bd"/>
</dbReference>
<evidence type="ECO:0000259" key="3">
    <source>
        <dbReference type="Pfam" id="PF03435"/>
    </source>
</evidence>
<reference evidence="5 6" key="1">
    <citation type="submission" date="2021-12" db="EMBL/GenBank/DDBJ databases">
        <title>High titer production of polyol ester of fatty acids by Rhodotorula paludigena BS15 towards product separation-free biomass refinery.</title>
        <authorList>
            <person name="Mano J."/>
            <person name="Ono H."/>
            <person name="Tanaka T."/>
            <person name="Naito K."/>
            <person name="Sushida H."/>
            <person name="Ike M."/>
            <person name="Tokuyasu K."/>
            <person name="Kitaoka M."/>
        </authorList>
    </citation>
    <scope>NUCLEOTIDE SEQUENCE [LARGE SCALE GENOMIC DNA]</scope>
    <source>
        <strain evidence="5 6">BS15</strain>
    </source>
</reference>
<dbReference type="GO" id="GO:0005737">
    <property type="term" value="C:cytoplasm"/>
    <property type="evidence" value="ECO:0007669"/>
    <property type="project" value="TreeGrafter"/>
</dbReference>
<dbReference type="PANTHER" id="PTHR11133:SF22">
    <property type="entry name" value="ALPHA-AMINOADIPIC SEMIALDEHYDE SYNTHASE, MITOCHONDRIAL"/>
    <property type="match status" value="1"/>
</dbReference>
<dbReference type="InterPro" id="IPR036291">
    <property type="entry name" value="NAD(P)-bd_dom_sf"/>
</dbReference>
<dbReference type="InterPro" id="IPR051168">
    <property type="entry name" value="AASS"/>
</dbReference>
<dbReference type="Proteomes" id="UP001342314">
    <property type="component" value="Unassembled WGS sequence"/>
</dbReference>
<name>A0AAV5GXJ0_9BASI</name>
<organism evidence="5 6">
    <name type="scientific">Rhodotorula paludigena</name>
    <dbReference type="NCBI Taxonomy" id="86838"/>
    <lineage>
        <taxon>Eukaryota</taxon>
        <taxon>Fungi</taxon>
        <taxon>Dikarya</taxon>
        <taxon>Basidiomycota</taxon>
        <taxon>Pucciniomycotina</taxon>
        <taxon>Microbotryomycetes</taxon>
        <taxon>Sporidiobolales</taxon>
        <taxon>Sporidiobolaceae</taxon>
        <taxon>Rhodotorula</taxon>
    </lineage>
</organism>
<dbReference type="EMBL" id="BQKY01000015">
    <property type="protein sequence ID" value="GJN93757.1"/>
    <property type="molecule type" value="Genomic_DNA"/>
</dbReference>
<keyword evidence="2" id="KW-0457">Lysine biosynthesis</keyword>
<feature type="domain" description="Saccharopine dehydrogenase NADP binding" evidence="3">
    <location>
        <begin position="222"/>
        <end position="334"/>
    </location>
</feature>
<keyword evidence="1" id="KW-0560">Oxidoreductase</keyword>
<dbReference type="AlphaFoldDB" id="A0AAV5GXJ0"/>
<sequence length="700" mass="75261">MADGLSQLGTKLLAAKGLPNPFLSLVRPLQAGRVSTVESEIRRVGEEIRKGALDGLEEPLVFAISGRGKVGSGARQALDELGVLWVKADQLADLPRGENASRTVYACHLELGDYLVHRDGQPFDREEYRLHPSRFHSVFHSKGGLEFVKAATTLDDPIVQYEAAADRLHRDAAHPSSTQISSVEILPSAFPLDATEHFSAALLPYVQYLLEDPRLERTGEQGKEVREALQRATLVKDAREELDVVLASNDLPAAELLSSTHGNVTPAYLDAGDAEALKSLISGADVVLSLLPAPMHVKVAELCIQHGVSLVTASYTSPEMRGLHERAAESDVVLLNELGLDPGIDHVTAMRLIQDARKTGNKARASRLTAWAISSFVSFCGGLPSPELSNGPLGYKFSWSPRGVLTAALNSAAFRLSSRDITVPGDRLLTQSFSDVPLLRGFAFEGVANRDSLSYIPQYGLEEDIPTILRGTLRYPGFSRVVDVFKRVGLLSLEPLDELPTSWTGLVEACLRRNGSTVSVDDALRATLAGATDAEVADVLSTMHALALLPSPDGVEPADLPALPSAPAAPLDLLSTLLANRLRYLPGERDAVVLHHEVTTRSKAGDDELFTSTLVQYGTDEASAMATTVGVPIALGALLVLDGKIAQRGLVSPTSDEVWRPLLRSLEEAGIRCIEGRKKGSRGVLETLEKTVNGPGWAER</sequence>
<dbReference type="Pfam" id="PF03435">
    <property type="entry name" value="Sacchrp_dh_NADP"/>
    <property type="match status" value="1"/>
</dbReference>
<gene>
    <name evidence="5" type="ORF">Rhopal_006814-T1</name>
</gene>
<dbReference type="PANTHER" id="PTHR11133">
    <property type="entry name" value="SACCHAROPINE DEHYDROGENASE"/>
    <property type="match status" value="1"/>
</dbReference>
<evidence type="ECO:0000256" key="1">
    <source>
        <dbReference type="ARBA" id="ARBA00023002"/>
    </source>
</evidence>
<dbReference type="Gene3D" id="3.40.50.720">
    <property type="entry name" value="NAD(P)-binding Rossmann-like Domain"/>
    <property type="match status" value="1"/>
</dbReference>
<proteinExistence type="predicted"/>
<dbReference type="Gene3D" id="3.30.360.10">
    <property type="entry name" value="Dihydrodipicolinate Reductase, domain 2"/>
    <property type="match status" value="1"/>
</dbReference>
<protein>
    <recommendedName>
        <fullName evidence="7">Saccharopine dehydrogenase</fullName>
    </recommendedName>
</protein>
<dbReference type="GO" id="GO:0004753">
    <property type="term" value="F:saccharopine dehydrogenase activity"/>
    <property type="evidence" value="ECO:0007669"/>
    <property type="project" value="TreeGrafter"/>
</dbReference>